<dbReference type="GO" id="GO:0030246">
    <property type="term" value="F:carbohydrate binding"/>
    <property type="evidence" value="ECO:0007669"/>
    <property type="project" value="UniProtKB-UniRule"/>
</dbReference>
<evidence type="ECO:0000259" key="2">
    <source>
        <dbReference type="PROSITE" id="PS51304"/>
    </source>
</evidence>
<name>L7URK4_9LECA</name>
<protein>
    <recommendedName>
        <fullName evidence="1">Galectin</fullName>
    </recommendedName>
</protein>
<evidence type="ECO:0000313" key="4">
    <source>
        <dbReference type="EMBL" id="AGC54697.1"/>
    </source>
</evidence>
<evidence type="ECO:0000256" key="1">
    <source>
        <dbReference type="RuleBase" id="RU102079"/>
    </source>
</evidence>
<proteinExistence type="predicted"/>
<reference evidence="4" key="1">
    <citation type="journal article" date="2012" name="Symbiosis">
        <title>LEC-2, a highly variable lectin in the lichen Peltigera membranacea.</title>
        <authorList>
            <person name="Manoharan S.S."/>
            <person name="Miao V.P."/>
            <person name="Andresson O.S."/>
        </authorList>
    </citation>
    <scope>NUCLEOTIDE SEQUENCE</scope>
    <source>
        <strain evidence="4">HH137</strain>
        <strain evidence="3">JEO114</strain>
    </source>
</reference>
<evidence type="ECO:0000313" key="3">
    <source>
        <dbReference type="EMBL" id="AGC54696.1"/>
    </source>
</evidence>
<feature type="domain" description="Galectin" evidence="2">
    <location>
        <begin position="18"/>
        <end position="159"/>
    </location>
</feature>
<dbReference type="Pfam" id="PF00337">
    <property type="entry name" value="Gal-bind_lectin"/>
    <property type="match status" value="1"/>
</dbReference>
<dbReference type="Gene3D" id="2.60.120.200">
    <property type="match status" value="1"/>
</dbReference>
<keyword evidence="1" id="KW-0430">Lectin</keyword>
<dbReference type="AlphaFoldDB" id="L7URK4"/>
<dbReference type="SUPFAM" id="SSF49899">
    <property type="entry name" value="Concanavalin A-like lectins/glucanases"/>
    <property type="match status" value="1"/>
</dbReference>
<dbReference type="InterPro" id="IPR013320">
    <property type="entry name" value="ConA-like_dom_sf"/>
</dbReference>
<organism evidence="4">
    <name type="scientific">Peltigera membranacea</name>
    <dbReference type="NCBI Taxonomy" id="161997"/>
    <lineage>
        <taxon>Eukaryota</taxon>
        <taxon>Fungi</taxon>
        <taxon>Dikarya</taxon>
        <taxon>Ascomycota</taxon>
        <taxon>Pezizomycotina</taxon>
        <taxon>Lecanoromycetes</taxon>
        <taxon>OSLEUM clade</taxon>
        <taxon>Lecanoromycetidae</taxon>
        <taxon>Peltigerales</taxon>
        <taxon>Peltigerineae</taxon>
        <taxon>Peltigeraceae</taxon>
        <taxon>Peltigera</taxon>
    </lineage>
</organism>
<accession>L7URK4</accession>
<dbReference type="PROSITE" id="PS51304">
    <property type="entry name" value="GALECTIN"/>
    <property type="match status" value="1"/>
</dbReference>
<dbReference type="EMBL" id="JX876568">
    <property type="protein sequence ID" value="AGC54697.1"/>
    <property type="molecule type" value="Genomic_DNA"/>
</dbReference>
<sequence>MASQWIFLEPTVSVPKLKSTSLNKPFAPGQSITFVSTSFDPIADTTVDLDSAGFYFTKDGDVLLSISIRRHQNLIIFNSRQGGTWGHEQLIDLQGVFPGPRAITHVTANATTYNIAFNNSSNIHTFTKVIQGDPTGVLHFETNSKPVFSDPVITAVIEN</sequence>
<dbReference type="InterPro" id="IPR001079">
    <property type="entry name" value="Galectin_CRD"/>
</dbReference>
<dbReference type="EMBL" id="JX876567">
    <property type="protein sequence ID" value="AGC54696.1"/>
    <property type="molecule type" value="Genomic_DNA"/>
</dbReference>